<dbReference type="InterPro" id="IPR010987">
    <property type="entry name" value="Glutathione-S-Trfase_C-like"/>
</dbReference>
<dbReference type="EC" id="2.5.1.18" evidence="5"/>
<dbReference type="InterPro" id="IPR036282">
    <property type="entry name" value="Glutathione-S-Trfase_C_sf"/>
</dbReference>
<keyword evidence="1" id="KW-0216">Detoxification</keyword>
<dbReference type="CDD" id="cd03185">
    <property type="entry name" value="GST_C_Tau"/>
    <property type="match status" value="1"/>
</dbReference>
<dbReference type="Pfam" id="PF14497">
    <property type="entry name" value="GST_C_3"/>
    <property type="match status" value="1"/>
</dbReference>
<dbReference type="Gene3D" id="1.20.1050.10">
    <property type="match status" value="1"/>
</dbReference>
<dbReference type="SUPFAM" id="SSF47616">
    <property type="entry name" value="GST C-terminal domain-like"/>
    <property type="match status" value="1"/>
</dbReference>
<dbReference type="GO" id="GO:0005829">
    <property type="term" value="C:cytosol"/>
    <property type="evidence" value="ECO:0007669"/>
    <property type="project" value="UniProtKB-SubCell"/>
</dbReference>
<dbReference type="AlphaFoldDB" id="A0AAV3NU41"/>
<dbReference type="Proteomes" id="UP001454036">
    <property type="component" value="Unassembled WGS sequence"/>
</dbReference>
<evidence type="ECO:0000256" key="3">
    <source>
        <dbReference type="ARBA" id="ARBA00025743"/>
    </source>
</evidence>
<feature type="domain" description="GST C-terminal" evidence="6">
    <location>
        <begin position="1"/>
        <end position="114"/>
    </location>
</feature>
<dbReference type="InterPro" id="IPR045074">
    <property type="entry name" value="GST_C_Tau"/>
</dbReference>
<comment type="function">
    <text evidence="5">Is involved in the conjugation of reduced glutathione to a wide number of exogenous and endogenous hydrophobic electrophiles.</text>
</comment>
<reference evidence="7 8" key="1">
    <citation type="submission" date="2024-01" db="EMBL/GenBank/DDBJ databases">
        <title>The complete chloroplast genome sequence of Lithospermum erythrorhizon: insights into the phylogenetic relationship among Boraginaceae species and the maternal lineages of purple gromwells.</title>
        <authorList>
            <person name="Okada T."/>
            <person name="Watanabe K."/>
        </authorList>
    </citation>
    <scope>NUCLEOTIDE SEQUENCE [LARGE SCALE GENOMIC DNA]</scope>
</reference>
<comment type="similarity">
    <text evidence="3">Belongs to the GST superfamily. Tau family.</text>
</comment>
<evidence type="ECO:0000256" key="4">
    <source>
        <dbReference type="ARBA" id="ARBA00047960"/>
    </source>
</evidence>
<keyword evidence="2 5" id="KW-0808">Transferase</keyword>
<keyword evidence="5" id="KW-0963">Cytoplasm</keyword>
<keyword evidence="8" id="KW-1185">Reference proteome</keyword>
<name>A0AAV3NU41_LITER</name>
<dbReference type="InterPro" id="IPR004046">
    <property type="entry name" value="GST_C"/>
</dbReference>
<comment type="caution">
    <text evidence="7">The sequence shown here is derived from an EMBL/GenBank/DDBJ whole genome shotgun (WGS) entry which is preliminary data.</text>
</comment>
<dbReference type="PROSITE" id="PS50405">
    <property type="entry name" value="GST_CTER"/>
    <property type="match status" value="1"/>
</dbReference>
<dbReference type="FunFam" id="1.20.1050.10:FF:000016">
    <property type="entry name" value="Glutathione S-transferase U9"/>
    <property type="match status" value="1"/>
</dbReference>
<proteinExistence type="inferred from homology"/>
<dbReference type="PANTHER" id="PTHR11260:SF781">
    <property type="entry name" value="GLUTATHIONE S-TRANSFERASE U19"/>
    <property type="match status" value="1"/>
</dbReference>
<sequence length="123" mass="13595">MYPLFRELRAARGEEVAAAAVNKMVEGLLVMEEAFVKCSKGKPFFGGESIGYIDIAFGSGLPWFNVVEKMANMKLLDETKMPNLVAWADKFYQDPAVKDVLPDVGKLIEFNKMVMAKEAAAAK</sequence>
<gene>
    <name evidence="7" type="ORF">LIER_35653</name>
</gene>
<dbReference type="EMBL" id="BAABME010015776">
    <property type="protein sequence ID" value="GAA0142915.1"/>
    <property type="molecule type" value="Genomic_DNA"/>
</dbReference>
<dbReference type="GO" id="GO:0009407">
    <property type="term" value="P:toxin catabolic process"/>
    <property type="evidence" value="ECO:0007669"/>
    <property type="project" value="UniProtKB-ARBA"/>
</dbReference>
<dbReference type="GO" id="GO:0004364">
    <property type="term" value="F:glutathione transferase activity"/>
    <property type="evidence" value="ECO:0007669"/>
    <property type="project" value="UniProtKB-UniRule"/>
</dbReference>
<evidence type="ECO:0000256" key="5">
    <source>
        <dbReference type="RuleBase" id="RU369102"/>
    </source>
</evidence>
<evidence type="ECO:0000313" key="7">
    <source>
        <dbReference type="EMBL" id="GAA0142915.1"/>
    </source>
</evidence>
<evidence type="ECO:0000259" key="6">
    <source>
        <dbReference type="PROSITE" id="PS50405"/>
    </source>
</evidence>
<organism evidence="7 8">
    <name type="scientific">Lithospermum erythrorhizon</name>
    <name type="common">Purple gromwell</name>
    <name type="synonym">Lithospermum officinale var. erythrorhizon</name>
    <dbReference type="NCBI Taxonomy" id="34254"/>
    <lineage>
        <taxon>Eukaryota</taxon>
        <taxon>Viridiplantae</taxon>
        <taxon>Streptophyta</taxon>
        <taxon>Embryophyta</taxon>
        <taxon>Tracheophyta</taxon>
        <taxon>Spermatophyta</taxon>
        <taxon>Magnoliopsida</taxon>
        <taxon>eudicotyledons</taxon>
        <taxon>Gunneridae</taxon>
        <taxon>Pentapetalae</taxon>
        <taxon>asterids</taxon>
        <taxon>lamiids</taxon>
        <taxon>Boraginales</taxon>
        <taxon>Boraginaceae</taxon>
        <taxon>Boraginoideae</taxon>
        <taxon>Lithospermeae</taxon>
        <taxon>Lithospermum</taxon>
    </lineage>
</organism>
<dbReference type="InterPro" id="IPR045073">
    <property type="entry name" value="Omega/Tau-like"/>
</dbReference>
<evidence type="ECO:0000313" key="8">
    <source>
        <dbReference type="Proteomes" id="UP001454036"/>
    </source>
</evidence>
<dbReference type="GO" id="GO:0006749">
    <property type="term" value="P:glutathione metabolic process"/>
    <property type="evidence" value="ECO:0007669"/>
    <property type="project" value="InterPro"/>
</dbReference>
<protein>
    <recommendedName>
        <fullName evidence="5">Glutathione S-transferase</fullName>
        <ecNumber evidence="5">2.5.1.18</ecNumber>
    </recommendedName>
</protein>
<dbReference type="PANTHER" id="PTHR11260">
    <property type="entry name" value="GLUTATHIONE S-TRANSFERASE, GST, SUPERFAMILY, GST DOMAIN CONTAINING"/>
    <property type="match status" value="1"/>
</dbReference>
<accession>A0AAV3NU41</accession>
<evidence type="ECO:0000256" key="1">
    <source>
        <dbReference type="ARBA" id="ARBA00022575"/>
    </source>
</evidence>
<comment type="subcellular location">
    <subcellularLocation>
        <location evidence="5">Cytoplasm</location>
        <location evidence="5">Cytosol</location>
    </subcellularLocation>
</comment>
<comment type="catalytic activity">
    <reaction evidence="4 5">
        <text>RX + glutathione = an S-substituted glutathione + a halide anion + H(+)</text>
        <dbReference type="Rhea" id="RHEA:16437"/>
        <dbReference type="ChEBI" id="CHEBI:15378"/>
        <dbReference type="ChEBI" id="CHEBI:16042"/>
        <dbReference type="ChEBI" id="CHEBI:17792"/>
        <dbReference type="ChEBI" id="CHEBI:57925"/>
        <dbReference type="ChEBI" id="CHEBI:90779"/>
        <dbReference type="EC" id="2.5.1.18"/>
    </reaction>
</comment>
<evidence type="ECO:0000256" key="2">
    <source>
        <dbReference type="ARBA" id="ARBA00022679"/>
    </source>
</evidence>